<evidence type="ECO:0000256" key="3">
    <source>
        <dbReference type="ARBA" id="ARBA00022475"/>
    </source>
</evidence>
<proteinExistence type="inferred from homology"/>
<dbReference type="NCBIfam" id="TIGR01494">
    <property type="entry name" value="ATPase_P-type"/>
    <property type="match status" value="1"/>
</dbReference>
<dbReference type="Gene3D" id="2.70.150.10">
    <property type="entry name" value="Calcium-transporting ATPase, cytoplasmic transduction domain A"/>
    <property type="match status" value="1"/>
</dbReference>
<dbReference type="GO" id="GO:0005886">
    <property type="term" value="C:plasma membrane"/>
    <property type="evidence" value="ECO:0007669"/>
    <property type="project" value="UniProtKB-SubCell"/>
</dbReference>
<gene>
    <name evidence="17" type="ORF">Xbed_02549</name>
</gene>
<evidence type="ECO:0000256" key="8">
    <source>
        <dbReference type="ARBA" id="ARBA00022840"/>
    </source>
</evidence>
<feature type="transmembrane region" description="Helical" evidence="14">
    <location>
        <begin position="367"/>
        <end position="388"/>
    </location>
</feature>
<reference evidence="17 18" key="1">
    <citation type="submission" date="2017-01" db="EMBL/GenBank/DDBJ databases">
        <title>Deconstructing symbiosis and pathogenesis requirements using a combined genomic-metabolomic approach.</title>
        <authorList>
            <person name="Tobias N.J."/>
            <person name="Wolff H."/>
            <person name="Djahanschiri B."/>
            <person name="Ebersberger I."/>
            <person name="Bode H.B."/>
        </authorList>
    </citation>
    <scope>NUCLEOTIDE SEQUENCE [LARGE SCALE GENOMIC DNA]</scope>
    <source>
        <strain evidence="17 18">DSM 4764</strain>
    </source>
</reference>
<dbReference type="InterPro" id="IPR017969">
    <property type="entry name" value="Heavy-metal-associated_CS"/>
</dbReference>
<feature type="domain" description="HMA" evidence="16">
    <location>
        <begin position="60"/>
        <end position="124"/>
    </location>
</feature>
<dbReference type="PANTHER" id="PTHR48085:SF5">
    <property type="entry name" value="CADMIUM_ZINC-TRANSPORTING ATPASE HMA4-RELATED"/>
    <property type="match status" value="1"/>
</dbReference>
<evidence type="ECO:0000256" key="2">
    <source>
        <dbReference type="ARBA" id="ARBA00006024"/>
    </source>
</evidence>
<evidence type="ECO:0000256" key="9">
    <source>
        <dbReference type="ARBA" id="ARBA00022967"/>
    </source>
</evidence>
<evidence type="ECO:0000256" key="1">
    <source>
        <dbReference type="ARBA" id="ARBA00004651"/>
    </source>
</evidence>
<dbReference type="SFLD" id="SFLDG00002">
    <property type="entry name" value="C1.7:_P-type_atpase_like"/>
    <property type="match status" value="1"/>
</dbReference>
<dbReference type="SUPFAM" id="SSF81653">
    <property type="entry name" value="Calcium ATPase, transduction domain A"/>
    <property type="match status" value="1"/>
</dbReference>
<sequence length="753" mass="80394">MLSTDKKHKQSQLDLHETGHGHSHHSHDHSHNHEHDGAHCSHDHAHAIQDTTPLELTANQRFNWIINGMDCPSCAGKIENAVRKLPAAKQVKVLFTTEKLVVDSDVDIRSAVEQAVRQAGFEIKEADPVSKLPPAANHWKTFSPILILVVLMFISWGISSVSAPAGQIAFIITTLIGLYPVATKAIKLIRSGTPFAIETLMSVAAIGALFIDATAEAAMVILLFKLGEVLESYAAGRARRGVSALMALVPDQALLVKNGQKKIVSAAELRSGDIIEIAPGARLPTDAELLSPFASFDESALTGESVPVERSQGEKVAAGCLSVDSAVQMQVISEPGHNAIDRILQLIEEAEERRAPIERFIDRFSRIYTPLIILFSALVVLPPPLLFAGSWEMWIYRGLTLLLIGCPCALVISTPAAITSALAAATRRGSLIKGGAALEQLGAVTTIALDKTGTLTEGKPQVTEVEPVESISAETLLALAGAVESGSHHPLAKAILNAAENRGVTIIEAEQRKALAGIGVEGLLSGQRILVSSPERLPENTLSEHWKQRVTELENRGKTAVAVMQDKQFMGLIAMQDTLRQDAIEAIRILKKQGVEAVMLTGDNPRAAAAIAGQLGIDYRAGLLPEDKVKAVTELNKQHHTMMVGDGINDAPAMKAASIGVAMGSGTDVALETADAALTHNRLTGLPEIIALSRTTHYNIRQNITIALGLKAIFLITSLLGITGLWMAVLADSGATALVTANAIRLLRVKSQK</sequence>
<dbReference type="GO" id="GO:0015086">
    <property type="term" value="F:cadmium ion transmembrane transporter activity"/>
    <property type="evidence" value="ECO:0007669"/>
    <property type="project" value="TreeGrafter"/>
</dbReference>
<dbReference type="InterPro" id="IPR051014">
    <property type="entry name" value="Cation_Transport_ATPase_IB"/>
</dbReference>
<dbReference type="InterPro" id="IPR027256">
    <property type="entry name" value="P-typ_ATPase_IB"/>
</dbReference>
<dbReference type="CDD" id="cd00371">
    <property type="entry name" value="HMA"/>
    <property type="match status" value="1"/>
</dbReference>
<feature type="transmembrane region" description="Helical" evidence="14">
    <location>
        <begin position="141"/>
        <end position="159"/>
    </location>
</feature>
<dbReference type="SFLD" id="SFLDS00003">
    <property type="entry name" value="Haloacid_Dehalogenase"/>
    <property type="match status" value="1"/>
</dbReference>
<dbReference type="InterPro" id="IPR023214">
    <property type="entry name" value="HAD_sf"/>
</dbReference>
<evidence type="ECO:0000256" key="5">
    <source>
        <dbReference type="ARBA" id="ARBA00022692"/>
    </source>
</evidence>
<dbReference type="InterPro" id="IPR044492">
    <property type="entry name" value="P_typ_ATPase_HD_dom"/>
</dbReference>
<evidence type="ECO:0000256" key="4">
    <source>
        <dbReference type="ARBA" id="ARBA00022553"/>
    </source>
</evidence>
<comment type="subcellular location">
    <subcellularLocation>
        <location evidence="1">Cell membrane</location>
        <topology evidence="1">Multi-pass membrane protein</topology>
    </subcellularLocation>
</comment>
<dbReference type="Gene3D" id="3.30.70.100">
    <property type="match status" value="1"/>
</dbReference>
<dbReference type="InterPro" id="IPR018303">
    <property type="entry name" value="ATPase_P-typ_P_site"/>
</dbReference>
<dbReference type="SFLD" id="SFLDF00027">
    <property type="entry name" value="p-type_atpase"/>
    <property type="match status" value="1"/>
</dbReference>
<dbReference type="SUPFAM" id="SSF55008">
    <property type="entry name" value="HMA, heavy metal-associated domain"/>
    <property type="match status" value="1"/>
</dbReference>
<feature type="compositionally biased region" description="Basic residues" evidence="15">
    <location>
        <begin position="1"/>
        <end position="10"/>
    </location>
</feature>
<evidence type="ECO:0000313" key="17">
    <source>
        <dbReference type="EMBL" id="OTA19330.1"/>
    </source>
</evidence>
<keyword evidence="7 14" id="KW-0547">Nucleotide-binding</keyword>
<dbReference type="Proteomes" id="UP000194204">
    <property type="component" value="Unassembled WGS sequence"/>
</dbReference>
<dbReference type="PRINTS" id="PR00119">
    <property type="entry name" value="CATATPASE"/>
</dbReference>
<keyword evidence="6 14" id="KW-0479">Metal-binding</keyword>
<dbReference type="GO" id="GO:0016463">
    <property type="term" value="F:P-type zinc transporter activity"/>
    <property type="evidence" value="ECO:0007669"/>
    <property type="project" value="UniProtKB-EC"/>
</dbReference>
<dbReference type="InterPro" id="IPR059000">
    <property type="entry name" value="ATPase_P-type_domA"/>
</dbReference>
<dbReference type="EC" id="7.2.2.12" evidence="12"/>
<dbReference type="PANTHER" id="PTHR48085">
    <property type="entry name" value="CADMIUM/ZINC-TRANSPORTING ATPASE HMA2-RELATED"/>
    <property type="match status" value="1"/>
</dbReference>
<feature type="compositionally biased region" description="Basic and acidic residues" evidence="15">
    <location>
        <begin position="29"/>
        <end position="40"/>
    </location>
</feature>
<dbReference type="InterPro" id="IPR006121">
    <property type="entry name" value="HMA_dom"/>
</dbReference>
<dbReference type="PROSITE" id="PS01047">
    <property type="entry name" value="HMA_1"/>
    <property type="match status" value="1"/>
</dbReference>
<keyword evidence="18" id="KW-1185">Reference proteome</keyword>
<evidence type="ECO:0000256" key="11">
    <source>
        <dbReference type="ARBA" id="ARBA00023136"/>
    </source>
</evidence>
<dbReference type="PROSITE" id="PS00154">
    <property type="entry name" value="ATPASE_E1_E2"/>
    <property type="match status" value="1"/>
</dbReference>
<feature type="region of interest" description="Disordered" evidence="15">
    <location>
        <begin position="1"/>
        <end position="40"/>
    </location>
</feature>
<evidence type="ECO:0000256" key="6">
    <source>
        <dbReference type="ARBA" id="ARBA00022723"/>
    </source>
</evidence>
<keyword evidence="4" id="KW-0597">Phosphoprotein</keyword>
<dbReference type="PROSITE" id="PS01229">
    <property type="entry name" value="COF_2"/>
    <property type="match status" value="1"/>
</dbReference>
<dbReference type="InterPro" id="IPR023299">
    <property type="entry name" value="ATPase_P-typ_cyto_dom_N"/>
</dbReference>
<dbReference type="AlphaFoldDB" id="A0A1Y2SNV7"/>
<feature type="transmembrane region" description="Helical" evidence="14">
    <location>
        <begin position="394"/>
        <end position="423"/>
    </location>
</feature>
<evidence type="ECO:0000313" key="18">
    <source>
        <dbReference type="Proteomes" id="UP000194204"/>
    </source>
</evidence>
<dbReference type="InterPro" id="IPR036412">
    <property type="entry name" value="HAD-like_sf"/>
</dbReference>
<name>A0A1Y2SNV7_9GAMM</name>
<dbReference type="GO" id="GO:0016887">
    <property type="term" value="F:ATP hydrolysis activity"/>
    <property type="evidence" value="ECO:0007669"/>
    <property type="project" value="InterPro"/>
</dbReference>
<evidence type="ECO:0000256" key="14">
    <source>
        <dbReference type="RuleBase" id="RU362081"/>
    </source>
</evidence>
<keyword evidence="5 14" id="KW-0812">Transmembrane</keyword>
<dbReference type="Pfam" id="PF00403">
    <property type="entry name" value="HMA"/>
    <property type="match status" value="1"/>
</dbReference>
<dbReference type="NCBIfam" id="TIGR01525">
    <property type="entry name" value="ATPase-IB_hvy"/>
    <property type="match status" value="1"/>
</dbReference>
<dbReference type="CDD" id="cd07546">
    <property type="entry name" value="P-type_ATPase_Pb_Zn_Cd2-like"/>
    <property type="match status" value="1"/>
</dbReference>
<dbReference type="PRINTS" id="PR00941">
    <property type="entry name" value="CDATPASE"/>
</dbReference>
<evidence type="ECO:0000256" key="13">
    <source>
        <dbReference type="ARBA" id="ARBA00047308"/>
    </source>
</evidence>
<keyword evidence="3 14" id="KW-1003">Cell membrane</keyword>
<keyword evidence="11 14" id="KW-0472">Membrane</keyword>
<organism evidence="17 18">
    <name type="scientific">Xenorhabdus beddingii</name>
    <dbReference type="NCBI Taxonomy" id="40578"/>
    <lineage>
        <taxon>Bacteria</taxon>
        <taxon>Pseudomonadati</taxon>
        <taxon>Pseudomonadota</taxon>
        <taxon>Gammaproteobacteria</taxon>
        <taxon>Enterobacterales</taxon>
        <taxon>Morganellaceae</taxon>
        <taxon>Xenorhabdus</taxon>
    </lineage>
</organism>
<dbReference type="SUPFAM" id="SSF81665">
    <property type="entry name" value="Calcium ATPase, transmembrane domain M"/>
    <property type="match status" value="1"/>
</dbReference>
<feature type="transmembrane region" description="Helical" evidence="14">
    <location>
        <begin position="704"/>
        <end position="722"/>
    </location>
</feature>
<dbReference type="Gene3D" id="3.40.50.1000">
    <property type="entry name" value="HAD superfamily/HAD-like"/>
    <property type="match status" value="1"/>
</dbReference>
<dbReference type="SUPFAM" id="SSF56784">
    <property type="entry name" value="HAD-like"/>
    <property type="match status" value="1"/>
</dbReference>
<dbReference type="STRING" id="40578.Xbed_02549"/>
<dbReference type="GO" id="GO:0046872">
    <property type="term" value="F:metal ion binding"/>
    <property type="evidence" value="ECO:0007669"/>
    <property type="project" value="UniProtKB-KW"/>
</dbReference>
<keyword evidence="9" id="KW-1278">Translocase</keyword>
<dbReference type="Pfam" id="PF00122">
    <property type="entry name" value="E1-E2_ATPase"/>
    <property type="match status" value="1"/>
</dbReference>
<dbReference type="Pfam" id="PF00702">
    <property type="entry name" value="Hydrolase"/>
    <property type="match status" value="1"/>
</dbReference>
<dbReference type="RefSeq" id="WP_086113270.1">
    <property type="nucleotide sequence ID" value="NZ_CAWNHF010000113.1"/>
</dbReference>
<keyword evidence="8 14" id="KW-0067">ATP-binding</keyword>
<dbReference type="NCBIfam" id="NF008262">
    <property type="entry name" value="PRK11033.1"/>
    <property type="match status" value="1"/>
</dbReference>
<dbReference type="EMBL" id="MUBK01000020">
    <property type="protein sequence ID" value="OTA19330.1"/>
    <property type="molecule type" value="Genomic_DNA"/>
</dbReference>
<dbReference type="PROSITE" id="PS50846">
    <property type="entry name" value="HMA_2"/>
    <property type="match status" value="1"/>
</dbReference>
<evidence type="ECO:0000256" key="7">
    <source>
        <dbReference type="ARBA" id="ARBA00022741"/>
    </source>
</evidence>
<evidence type="ECO:0000256" key="12">
    <source>
        <dbReference type="ARBA" id="ARBA00039097"/>
    </source>
</evidence>
<dbReference type="InterPro" id="IPR008250">
    <property type="entry name" value="ATPase_P-typ_transduc_dom_A_sf"/>
</dbReference>
<accession>A0A1Y2SNV7</accession>
<evidence type="ECO:0000256" key="15">
    <source>
        <dbReference type="SAM" id="MobiDB-lite"/>
    </source>
</evidence>
<protein>
    <recommendedName>
        <fullName evidence="12">P-type Zn(2+) transporter</fullName>
        <ecNumber evidence="12">7.2.2.12</ecNumber>
    </recommendedName>
</protein>
<dbReference type="OrthoDB" id="9814270at2"/>
<dbReference type="GO" id="GO:0005524">
    <property type="term" value="F:ATP binding"/>
    <property type="evidence" value="ECO:0007669"/>
    <property type="project" value="UniProtKB-UniRule"/>
</dbReference>
<comment type="similarity">
    <text evidence="2 14">Belongs to the cation transport ATPase (P-type) (TC 3.A.3) family. Type IB subfamily.</text>
</comment>
<feature type="transmembrane region" description="Helical" evidence="14">
    <location>
        <begin position="165"/>
        <end position="182"/>
    </location>
</feature>
<dbReference type="InterPro" id="IPR036163">
    <property type="entry name" value="HMA_dom_sf"/>
</dbReference>
<comment type="caution">
    <text evidence="17">The sequence shown here is derived from an EMBL/GenBank/DDBJ whole genome shotgun (WGS) entry which is preliminary data.</text>
</comment>
<dbReference type="InterPro" id="IPR023298">
    <property type="entry name" value="ATPase_P-typ_TM_dom_sf"/>
</dbReference>
<evidence type="ECO:0000259" key="16">
    <source>
        <dbReference type="PROSITE" id="PS50846"/>
    </source>
</evidence>
<comment type="catalytic activity">
    <reaction evidence="13">
        <text>Zn(2+)(in) + ATP + H2O = Zn(2+)(out) + ADP + phosphate + H(+)</text>
        <dbReference type="Rhea" id="RHEA:20621"/>
        <dbReference type="ChEBI" id="CHEBI:15377"/>
        <dbReference type="ChEBI" id="CHEBI:15378"/>
        <dbReference type="ChEBI" id="CHEBI:29105"/>
        <dbReference type="ChEBI" id="CHEBI:30616"/>
        <dbReference type="ChEBI" id="CHEBI:43474"/>
        <dbReference type="ChEBI" id="CHEBI:456216"/>
        <dbReference type="EC" id="7.2.2.12"/>
    </reaction>
</comment>
<dbReference type="Gene3D" id="3.40.1110.10">
    <property type="entry name" value="Calcium-transporting ATPase, cytoplasmic domain N"/>
    <property type="match status" value="1"/>
</dbReference>
<dbReference type="InterPro" id="IPR001757">
    <property type="entry name" value="P_typ_ATPase"/>
</dbReference>
<keyword evidence="10 14" id="KW-1133">Transmembrane helix</keyword>
<evidence type="ECO:0000256" key="10">
    <source>
        <dbReference type="ARBA" id="ARBA00022989"/>
    </source>
</evidence>